<dbReference type="NCBIfam" id="NF012017">
    <property type="entry name" value="PRK15473.1"/>
    <property type="match status" value="1"/>
</dbReference>
<keyword evidence="3" id="KW-0169">Cobalamin biosynthesis</keyword>
<dbReference type="NCBIfam" id="TIGR01465">
    <property type="entry name" value="cobM_cbiF"/>
    <property type="match status" value="1"/>
</dbReference>
<evidence type="ECO:0000256" key="2">
    <source>
        <dbReference type="ARBA" id="ARBA00005879"/>
    </source>
</evidence>
<dbReference type="Gene3D" id="3.40.1010.10">
    <property type="entry name" value="Cobalt-precorrin-4 Transmethylase, Domain 1"/>
    <property type="match status" value="1"/>
</dbReference>
<dbReference type="AlphaFoldDB" id="A0A9P1PWS6"/>
<evidence type="ECO:0000313" key="11">
    <source>
        <dbReference type="Proteomes" id="UP000041356"/>
    </source>
</evidence>
<evidence type="ECO:0000256" key="4">
    <source>
        <dbReference type="ARBA" id="ARBA00022603"/>
    </source>
</evidence>
<reference evidence="10" key="2">
    <citation type="submission" date="2023-02" db="EMBL/GenBank/DDBJ databases">
        <authorList>
            <person name="Ashton P.M."/>
            <person name="Dallman T."/>
            <person name="Nair S."/>
            <person name="De Pinna E."/>
            <person name="Peters T."/>
            <person name="Grant K."/>
        </authorList>
    </citation>
    <scope>NUCLEOTIDE SEQUENCE</scope>
    <source>
        <strain evidence="10">01103883</strain>
    </source>
</reference>
<dbReference type="EMBL" id="ABNAVX010000010">
    <property type="protein sequence ID" value="ELI8102460.1"/>
    <property type="molecule type" value="Genomic_DNA"/>
</dbReference>
<dbReference type="Proteomes" id="UP000041356">
    <property type="component" value="Unassembled WGS sequence"/>
</dbReference>
<dbReference type="EMBL" id="CPZF01000007">
    <property type="protein sequence ID" value="CNF93406.1"/>
    <property type="molecule type" value="Genomic_DNA"/>
</dbReference>
<keyword evidence="4 9" id="KW-0489">Methyltransferase</keyword>
<comment type="pathway">
    <text evidence="1">Cofactor biosynthesis; adenosylcobalamin biosynthesis.</text>
</comment>
<evidence type="ECO:0000256" key="6">
    <source>
        <dbReference type="ARBA" id="ARBA00022691"/>
    </source>
</evidence>
<dbReference type="PANTHER" id="PTHR45790">
    <property type="entry name" value="SIROHEME SYNTHASE-RELATED"/>
    <property type="match status" value="1"/>
</dbReference>
<evidence type="ECO:0000256" key="1">
    <source>
        <dbReference type="ARBA" id="ARBA00004953"/>
    </source>
</evidence>
<dbReference type="GO" id="GO:0032259">
    <property type="term" value="P:methylation"/>
    <property type="evidence" value="ECO:0007669"/>
    <property type="project" value="UniProtKB-KW"/>
</dbReference>
<dbReference type="SUPFAM" id="SSF53790">
    <property type="entry name" value="Tetrapyrrole methylase"/>
    <property type="match status" value="1"/>
</dbReference>
<proteinExistence type="inferred from homology"/>
<evidence type="ECO:0000256" key="5">
    <source>
        <dbReference type="ARBA" id="ARBA00022679"/>
    </source>
</evidence>
<dbReference type="EC" id="2.1.1.133" evidence="9"/>
<feature type="region of interest" description="Disordered" evidence="7">
    <location>
        <begin position="1"/>
        <end position="23"/>
    </location>
</feature>
<evidence type="ECO:0000256" key="3">
    <source>
        <dbReference type="ARBA" id="ARBA00022573"/>
    </source>
</evidence>
<keyword evidence="6" id="KW-0949">S-adenosyl-L-methionine</keyword>
<dbReference type="PROSITE" id="PS00839">
    <property type="entry name" value="SUMT_1"/>
    <property type="match status" value="1"/>
</dbReference>
<accession>A0A9P1PWS6</accession>
<evidence type="ECO:0000256" key="7">
    <source>
        <dbReference type="SAM" id="MobiDB-lite"/>
    </source>
</evidence>
<dbReference type="EC" id="2.1.1.271" evidence="10"/>
<comment type="similarity">
    <text evidence="2">Belongs to the precorrin methyltransferase family.</text>
</comment>
<dbReference type="Proteomes" id="UP001182355">
    <property type="component" value="Unassembled WGS sequence"/>
</dbReference>
<dbReference type="InterPro" id="IPR035996">
    <property type="entry name" value="4pyrrol_Methylase_sf"/>
</dbReference>
<evidence type="ECO:0000313" key="9">
    <source>
        <dbReference type="EMBL" id="CNF93406.1"/>
    </source>
</evidence>
<dbReference type="InterPro" id="IPR014776">
    <property type="entry name" value="4pyrrole_Mease_sub2"/>
</dbReference>
<sequence length="278" mass="29760">MSEHPNAVSASVTPTSATPSPVTPTWDTQKVWFVGAGPGDKELITLKGYRLLQQAQVVIYAGSLINTELLAYCSAEAECHDSAGLNLEQIITLMVEGVQAGKLVVRLQTGDLSLYGSIREQGEVLGEHGIGFVSVPGVSAFLGAAAQLGVEYTVPEVAQSLIITRIEGRTPMPPLEQLEAFAAHQTSMAIFLSVQEMDRVADRLIAGGYPADTPVAVVYKATWAESRTVRGTLADIAELVRAAAIHKTALILVGAFLGDEYHYSKLYDAGFSHEYRQA</sequence>
<dbReference type="Pfam" id="PF00590">
    <property type="entry name" value="TP_methylase"/>
    <property type="match status" value="1"/>
</dbReference>
<evidence type="ECO:0000259" key="8">
    <source>
        <dbReference type="Pfam" id="PF00590"/>
    </source>
</evidence>
<feature type="domain" description="Tetrapyrrole methylase" evidence="8">
    <location>
        <begin position="30"/>
        <end position="236"/>
    </location>
</feature>
<dbReference type="InterPro" id="IPR006362">
    <property type="entry name" value="Cbl_synth_CobM/CibF"/>
</dbReference>
<dbReference type="InterPro" id="IPR003043">
    <property type="entry name" value="Uropor_MeTrfase_CS"/>
</dbReference>
<dbReference type="InterPro" id="IPR000878">
    <property type="entry name" value="4pyrrol_Mease"/>
</dbReference>
<dbReference type="InterPro" id="IPR014777">
    <property type="entry name" value="4pyrrole_Mease_sub1"/>
</dbReference>
<dbReference type="RefSeq" id="WP_071843386.1">
    <property type="nucleotide sequence ID" value="NZ_CHYV01000007.1"/>
</dbReference>
<keyword evidence="5 9" id="KW-0808">Transferase</keyword>
<name>A0A9P1PWS6_YEREN</name>
<dbReference type="Gene3D" id="3.30.950.10">
    <property type="entry name" value="Methyltransferase, Cobalt-precorrin-4 Transmethylase, Domain 2"/>
    <property type="match status" value="1"/>
</dbReference>
<comment type="caution">
    <text evidence="9">The sequence shown here is derived from an EMBL/GenBank/DDBJ whole genome shotgun (WGS) entry which is preliminary data.</text>
</comment>
<dbReference type="PANTHER" id="PTHR45790:SF4">
    <property type="entry name" value="COBALT-PRECORRIN-4 C(11)-METHYLTRANSFERASE"/>
    <property type="match status" value="1"/>
</dbReference>
<dbReference type="GO" id="GO:0009236">
    <property type="term" value="P:cobalamin biosynthetic process"/>
    <property type="evidence" value="ECO:0007669"/>
    <property type="project" value="UniProtKB-KW"/>
</dbReference>
<feature type="compositionally biased region" description="Low complexity" evidence="7">
    <location>
        <begin position="7"/>
        <end position="23"/>
    </location>
</feature>
<protein>
    <submittedName>
        <fullName evidence="10">Cobalt-precorrin-4 methyltransferase</fullName>
        <ecNumber evidence="10">2.1.1.271</ecNumber>
    </submittedName>
    <submittedName>
        <fullName evidence="9">Precorrin-4 C(11)-methyltransferase</fullName>
        <ecNumber evidence="9">2.1.1.-</ecNumber>
        <ecNumber evidence="9">2.1.1.133</ecNumber>
    </submittedName>
</protein>
<dbReference type="EC" id="2.1.1.-" evidence="9"/>
<dbReference type="GO" id="GO:0046026">
    <property type="term" value="F:precorrin-4 C11-methyltransferase activity"/>
    <property type="evidence" value="ECO:0007669"/>
    <property type="project" value="UniProtKB-EC"/>
</dbReference>
<evidence type="ECO:0000313" key="10">
    <source>
        <dbReference type="EMBL" id="ELI8102460.1"/>
    </source>
</evidence>
<gene>
    <name evidence="9" type="primary">cbiF</name>
    <name evidence="9" type="ORF">ERS137939_02786</name>
    <name evidence="10" type="ORF">RSF11_002160</name>
</gene>
<dbReference type="CDD" id="cd11641">
    <property type="entry name" value="Precorrin-4_C11-MT"/>
    <property type="match status" value="1"/>
</dbReference>
<organism evidence="9 11">
    <name type="scientific">Yersinia enterocolitica</name>
    <dbReference type="NCBI Taxonomy" id="630"/>
    <lineage>
        <taxon>Bacteria</taxon>
        <taxon>Pseudomonadati</taxon>
        <taxon>Pseudomonadota</taxon>
        <taxon>Gammaproteobacteria</taxon>
        <taxon>Enterobacterales</taxon>
        <taxon>Yersiniaceae</taxon>
        <taxon>Yersinia</taxon>
    </lineage>
</organism>
<reference evidence="9 11" key="1">
    <citation type="submission" date="2015-03" db="EMBL/GenBank/DDBJ databases">
        <authorList>
            <consortium name="Pathogen Informatics"/>
            <person name="Murphy D."/>
        </authorList>
    </citation>
    <scope>NUCLEOTIDE SEQUENCE [LARGE SCALE GENOMIC DNA]</scope>
    <source>
        <strain evidence="9 11">IP27818</strain>
    </source>
</reference>
<dbReference type="InterPro" id="IPR050161">
    <property type="entry name" value="Siro_Cobalamin_biosynth"/>
</dbReference>